<dbReference type="Proteomes" id="UP000652567">
    <property type="component" value="Unassembled WGS sequence"/>
</dbReference>
<name>A0A928V0L0_9GAMM</name>
<protein>
    <submittedName>
        <fullName evidence="3">DUF4142 domain-containing protein</fullName>
    </submittedName>
</protein>
<organism evidence="3 4">
    <name type="scientific">Cellvibrio polysaccharolyticus</name>
    <dbReference type="NCBI Taxonomy" id="2082724"/>
    <lineage>
        <taxon>Bacteria</taxon>
        <taxon>Pseudomonadati</taxon>
        <taxon>Pseudomonadota</taxon>
        <taxon>Gammaproteobacteria</taxon>
        <taxon>Cellvibrionales</taxon>
        <taxon>Cellvibrionaceae</taxon>
        <taxon>Cellvibrio</taxon>
    </lineage>
</organism>
<dbReference type="Gene3D" id="1.20.1260.10">
    <property type="match status" value="1"/>
</dbReference>
<dbReference type="AlphaFoldDB" id="A0A928V0L0"/>
<evidence type="ECO:0000256" key="1">
    <source>
        <dbReference type="SAM" id="MobiDB-lite"/>
    </source>
</evidence>
<dbReference type="InterPro" id="IPR012347">
    <property type="entry name" value="Ferritin-like"/>
</dbReference>
<gene>
    <name evidence="3" type="ORF">C4F51_04920</name>
</gene>
<dbReference type="PANTHER" id="PTHR38593">
    <property type="entry name" value="BLR2558 PROTEIN"/>
    <property type="match status" value="1"/>
</dbReference>
<evidence type="ECO:0000259" key="2">
    <source>
        <dbReference type="Pfam" id="PF13628"/>
    </source>
</evidence>
<proteinExistence type="predicted"/>
<feature type="domain" description="DUF4142" evidence="2">
    <location>
        <begin position="98"/>
        <end position="231"/>
    </location>
</feature>
<dbReference type="PANTHER" id="PTHR38593:SF1">
    <property type="entry name" value="BLR2558 PROTEIN"/>
    <property type="match status" value="1"/>
</dbReference>
<evidence type="ECO:0000313" key="4">
    <source>
        <dbReference type="Proteomes" id="UP000652567"/>
    </source>
</evidence>
<sequence>MHFATSISLPFFIHIAIANKNFPLKRLARRIKKVTTNKCQPLCNFTDWFGSMAIHGLSLLLKPSYQENTTMNTLSKIIGSSAFFLAGAMTVYAHADDATDFVEEASAKSISIIETGKLALEKSNNSDVRKFAQELINDHTKANQKLAEIAAKKNLEVADNAELLNRVKSSMLRVRTDASFDSSYTQNQVTTHEQTIEVFEKGTRLSDPELKSYAEKKLPHLQKHLTEARKLAAVTERQYRDSPDFRDVVPTTDRDPVAPGSQPAPR</sequence>
<feature type="region of interest" description="Disordered" evidence="1">
    <location>
        <begin position="235"/>
        <end position="266"/>
    </location>
</feature>
<dbReference type="Pfam" id="PF13628">
    <property type="entry name" value="DUF4142"/>
    <property type="match status" value="1"/>
</dbReference>
<dbReference type="EMBL" id="PRDL01000001">
    <property type="protein sequence ID" value="MBE8716528.1"/>
    <property type="molecule type" value="Genomic_DNA"/>
</dbReference>
<accession>A0A928V0L0</accession>
<evidence type="ECO:0000313" key="3">
    <source>
        <dbReference type="EMBL" id="MBE8716528.1"/>
    </source>
</evidence>
<feature type="compositionally biased region" description="Basic and acidic residues" evidence="1">
    <location>
        <begin position="237"/>
        <end position="256"/>
    </location>
</feature>
<keyword evidence="4" id="KW-1185">Reference proteome</keyword>
<comment type="caution">
    <text evidence="3">The sequence shown here is derived from an EMBL/GenBank/DDBJ whole genome shotgun (WGS) entry which is preliminary data.</text>
</comment>
<dbReference type="InterPro" id="IPR025419">
    <property type="entry name" value="DUF4142"/>
</dbReference>
<reference evidence="3" key="1">
    <citation type="submission" date="2018-07" db="EMBL/GenBank/DDBJ databases">
        <title>Genome assembly of strain Ka43.</title>
        <authorList>
            <person name="Kukolya J."/>
            <person name="Nagy I."/>
            <person name="Horvath B."/>
            <person name="Toth A."/>
        </authorList>
    </citation>
    <scope>NUCLEOTIDE SEQUENCE</scope>
    <source>
        <strain evidence="3">KB43</strain>
    </source>
</reference>